<evidence type="ECO:0000256" key="5">
    <source>
        <dbReference type="PROSITE-ProRule" id="PRU00125"/>
    </source>
</evidence>
<gene>
    <name evidence="8" type="primary">SPBC4F6.12</name>
    <name evidence="8" type="ORF">LHYA1_G002793</name>
</gene>
<dbReference type="GeneID" id="41982991"/>
<dbReference type="SMART" id="SM00132">
    <property type="entry name" value="LIM"/>
    <property type="match status" value="3"/>
</dbReference>
<keyword evidence="9" id="KW-1185">Reference proteome</keyword>
<dbReference type="GO" id="GO:0030695">
    <property type="term" value="F:GTPase regulator activity"/>
    <property type="evidence" value="ECO:0007669"/>
    <property type="project" value="UniProtKB-ARBA"/>
</dbReference>
<dbReference type="PANTHER" id="PTHR24205:SF16">
    <property type="entry name" value="GH01042P-RELATED"/>
    <property type="match status" value="1"/>
</dbReference>
<feature type="region of interest" description="Disordered" evidence="6">
    <location>
        <begin position="326"/>
        <end position="523"/>
    </location>
</feature>
<feature type="region of interest" description="Disordered" evidence="6">
    <location>
        <begin position="1"/>
        <end position="122"/>
    </location>
</feature>
<feature type="compositionally biased region" description="Basic and acidic residues" evidence="6">
    <location>
        <begin position="1"/>
        <end position="11"/>
    </location>
</feature>
<dbReference type="InterPro" id="IPR001781">
    <property type="entry name" value="Znf_LIM"/>
</dbReference>
<feature type="compositionally biased region" description="Basic and acidic residues" evidence="6">
    <location>
        <begin position="331"/>
        <end position="342"/>
    </location>
</feature>
<feature type="compositionally biased region" description="Polar residues" evidence="6">
    <location>
        <begin position="616"/>
        <end position="631"/>
    </location>
</feature>
<evidence type="ECO:0000259" key="7">
    <source>
        <dbReference type="PROSITE" id="PS50023"/>
    </source>
</evidence>
<evidence type="ECO:0000313" key="9">
    <source>
        <dbReference type="Proteomes" id="UP000431533"/>
    </source>
</evidence>
<evidence type="ECO:0000256" key="1">
    <source>
        <dbReference type="ARBA" id="ARBA00022723"/>
    </source>
</evidence>
<evidence type="ECO:0000256" key="6">
    <source>
        <dbReference type="SAM" id="MobiDB-lite"/>
    </source>
</evidence>
<dbReference type="Gene3D" id="2.10.110.10">
    <property type="entry name" value="Cysteine Rich Protein"/>
    <property type="match status" value="3"/>
</dbReference>
<feature type="compositionally biased region" description="Basic and acidic residues" evidence="6">
    <location>
        <begin position="54"/>
        <end position="76"/>
    </location>
</feature>
<comment type="caution">
    <text evidence="8">The sequence shown here is derived from an EMBL/GenBank/DDBJ whole genome shotgun (WGS) entry which is preliminary data.</text>
</comment>
<dbReference type="SUPFAM" id="SSF57716">
    <property type="entry name" value="Glucocorticoid receptor-like (DNA-binding domain)"/>
    <property type="match status" value="2"/>
</dbReference>
<organism evidence="8 9">
    <name type="scientific">Lachnellula hyalina</name>
    <dbReference type="NCBI Taxonomy" id="1316788"/>
    <lineage>
        <taxon>Eukaryota</taxon>
        <taxon>Fungi</taxon>
        <taxon>Dikarya</taxon>
        <taxon>Ascomycota</taxon>
        <taxon>Pezizomycotina</taxon>
        <taxon>Leotiomycetes</taxon>
        <taxon>Helotiales</taxon>
        <taxon>Lachnaceae</taxon>
        <taxon>Lachnellula</taxon>
    </lineage>
</organism>
<protein>
    <submittedName>
        <fullName evidence="8">LIM domain-containing protein</fullName>
    </submittedName>
</protein>
<feature type="compositionally biased region" description="Polar residues" evidence="6">
    <location>
        <begin position="586"/>
        <end position="597"/>
    </location>
</feature>
<feature type="domain" description="LIM zinc-binding" evidence="7">
    <location>
        <begin position="670"/>
        <end position="732"/>
    </location>
</feature>
<keyword evidence="4 5" id="KW-0440">LIM domain</keyword>
<name>A0A8H8TZT3_9HELO</name>
<sequence length="892" mass="99000">MLRGRSKEAKDRIRKVTPPGPVYMSNDQFADYLANLRNTRVARPSGARPQPASTRRDSEKVAPTKTQRPDSPERSSTEYAPRSASSMSHRRAQSAFSNYSSMTSRTGRQLVQQPDVSRPLKPSEVVPTATYIERGQRWMEKEEAVSLREAMEDMPLSKEEEEEARIHNAAQNEASELVYQHQNPQAAIHPEAPYRYNDHLRKNSYQHARTQSVGRYGGMGMVTGLARDITPRSVSGGSSSSGGIPISRVSSRSSTESGSGGYTNTEIRVRHSLDQPRANTVPNPNQKSYGSVSNGSKPHGSSRRRISTKRNISGEVVGSFSGEQIWEEPEDITRGRAQKDEVTPAPLHIKPRNPLNRVQFVQDLGLRSSSTPPEQTKKLSRTEIYRNPPTQSRNPLYTANPIPEIKAPEPKPAQDEEPASGTPTKDGLEIRSDDIRQATSMRLKDRSPKLPTPTIVSDKPGRPIVSFDKNWKPKEADDKPEVRRRTPFDRDRGTFGSQRQSLPTRSDSKDVSSPSPSPNPVPSILQVKAPPARSVPTINLPGSQPSVPIINLQNFRPVVPTINLPVSTPSVPTINLPDSMPSVPTINLPDSTPSVPTINFPDAPEISVSAPEVPTINVSTSTSTTPKSNGQRPLPDPKTASSRPKPRNYGAVPTPRGHWSPAAAGNRATATCHQCQLPIEGRVLNLRGNSQHFHPQCFICFTCGTGLESLEIRCEPDAHRGERIDRIKRRAQGENLPEIEGQTFAEDGDERMRFYCHLDWHENFAPKCKHCKTPIIGECTVALGEHWHYGHFFCAECGDPFEKGQTHIEKDGYAWCLNCQTKRTERQAPKCKKCKQPVIGQYIQAMGGEWHDKCFRCHECHTGFSDGSFYPRDVGGEMHVLCIGCLEMKLKA</sequence>
<feature type="compositionally biased region" description="Basic and acidic residues" evidence="6">
    <location>
        <begin position="426"/>
        <end position="448"/>
    </location>
</feature>
<dbReference type="PANTHER" id="PTHR24205">
    <property type="entry name" value="FOUR AND A HALF LIM DOMAINS PROTEIN"/>
    <property type="match status" value="1"/>
</dbReference>
<keyword evidence="2" id="KW-0677">Repeat</keyword>
<keyword evidence="3 5" id="KW-0862">Zinc</keyword>
<dbReference type="GO" id="GO:0046872">
    <property type="term" value="F:metal ion binding"/>
    <property type="evidence" value="ECO:0007669"/>
    <property type="project" value="UniProtKB-KW"/>
</dbReference>
<evidence type="ECO:0000313" key="8">
    <source>
        <dbReference type="EMBL" id="TVY28167.1"/>
    </source>
</evidence>
<feature type="compositionally biased region" description="Basic and acidic residues" evidence="6">
    <location>
        <begin position="375"/>
        <end position="384"/>
    </location>
</feature>
<feature type="compositionally biased region" description="Polar residues" evidence="6">
    <location>
        <begin position="94"/>
        <end position="115"/>
    </location>
</feature>
<reference evidence="8 9" key="1">
    <citation type="submission" date="2018-05" db="EMBL/GenBank/DDBJ databases">
        <title>Genome sequencing and assembly of the regulated plant pathogen Lachnellula willkommii and related sister species for the development of diagnostic species identification markers.</title>
        <authorList>
            <person name="Giroux E."/>
            <person name="Bilodeau G."/>
        </authorList>
    </citation>
    <scope>NUCLEOTIDE SEQUENCE [LARGE SCALE GENOMIC DNA]</scope>
    <source>
        <strain evidence="8 9">CBS 185.66</strain>
    </source>
</reference>
<dbReference type="RefSeq" id="XP_031006955.1">
    <property type="nucleotide sequence ID" value="XM_031147767.1"/>
</dbReference>
<evidence type="ECO:0000256" key="3">
    <source>
        <dbReference type="ARBA" id="ARBA00022833"/>
    </source>
</evidence>
<evidence type="ECO:0000256" key="2">
    <source>
        <dbReference type="ARBA" id="ARBA00022737"/>
    </source>
</evidence>
<keyword evidence="1 5" id="KW-0479">Metal-binding</keyword>
<dbReference type="OrthoDB" id="15567at2759"/>
<feature type="region of interest" description="Disordered" evidence="6">
    <location>
        <begin position="586"/>
        <end position="657"/>
    </location>
</feature>
<dbReference type="PROSITE" id="PS50023">
    <property type="entry name" value="LIM_DOMAIN_2"/>
    <property type="match status" value="3"/>
</dbReference>
<evidence type="ECO:0000256" key="4">
    <source>
        <dbReference type="ARBA" id="ARBA00023038"/>
    </source>
</evidence>
<feature type="compositionally biased region" description="Polar residues" evidence="6">
    <location>
        <begin position="277"/>
        <end position="296"/>
    </location>
</feature>
<feature type="domain" description="LIM zinc-binding" evidence="7">
    <location>
        <begin position="829"/>
        <end position="892"/>
    </location>
</feature>
<dbReference type="CDD" id="cd08368">
    <property type="entry name" value="LIM"/>
    <property type="match status" value="1"/>
</dbReference>
<dbReference type="AlphaFoldDB" id="A0A8H8TZT3"/>
<feature type="compositionally biased region" description="Basic and acidic residues" evidence="6">
    <location>
        <begin position="469"/>
        <end position="493"/>
    </location>
</feature>
<dbReference type="GO" id="GO:0003712">
    <property type="term" value="F:transcription coregulator activity"/>
    <property type="evidence" value="ECO:0007669"/>
    <property type="project" value="TreeGrafter"/>
</dbReference>
<dbReference type="Pfam" id="PF00412">
    <property type="entry name" value="LIM"/>
    <property type="match status" value="3"/>
</dbReference>
<accession>A0A8H8TZT3</accession>
<dbReference type="GO" id="GO:0005634">
    <property type="term" value="C:nucleus"/>
    <property type="evidence" value="ECO:0007669"/>
    <property type="project" value="TreeGrafter"/>
</dbReference>
<feature type="region of interest" description="Disordered" evidence="6">
    <location>
        <begin position="228"/>
        <end position="314"/>
    </location>
</feature>
<dbReference type="PROSITE" id="PS00478">
    <property type="entry name" value="LIM_DOMAIN_1"/>
    <property type="match status" value="1"/>
</dbReference>
<dbReference type="EMBL" id="QGMH01000036">
    <property type="protein sequence ID" value="TVY28167.1"/>
    <property type="molecule type" value="Genomic_DNA"/>
</dbReference>
<feature type="domain" description="LIM zinc-binding" evidence="7">
    <location>
        <begin position="766"/>
        <end position="826"/>
    </location>
</feature>
<dbReference type="Proteomes" id="UP000431533">
    <property type="component" value="Unassembled WGS sequence"/>
</dbReference>
<feature type="compositionally biased region" description="Polar residues" evidence="6">
    <location>
        <begin position="388"/>
        <end position="397"/>
    </location>
</feature>
<proteinExistence type="predicted"/>
<feature type="compositionally biased region" description="Low complexity" evidence="6">
    <location>
        <begin position="231"/>
        <end position="257"/>
    </location>
</feature>
<dbReference type="FunFam" id="2.10.110.10:FF:000077">
    <property type="entry name" value="LIM domain protein"/>
    <property type="match status" value="1"/>
</dbReference>
<feature type="compositionally biased region" description="Polar residues" evidence="6">
    <location>
        <begin position="495"/>
        <end position="505"/>
    </location>
</feature>